<feature type="region of interest" description="Disordered" evidence="1">
    <location>
        <begin position="1"/>
        <end position="20"/>
    </location>
</feature>
<keyword evidence="3" id="KW-1185">Reference proteome</keyword>
<sequence>MAQRHALAENDDSKDEKDQEACLTLKALAQMVSPASAAAMDSGDEDECMEEVQHVLKRIMMQKKAACRRKVAKIEQEAQAQICAMVSNCAAAIQKEEKAAHATLTKLTMQHKAKLSQHAQRMEEALAAYQGAVAAEWTEVQKTVSDQAAALQEAQAAQTKRQAGHKRKQARVDEEAAGILRDTEAKVKRARTKAGMMSSLAKVLQPFALDKGLTVD</sequence>
<feature type="region of interest" description="Disordered" evidence="1">
    <location>
        <begin position="155"/>
        <end position="175"/>
    </location>
</feature>
<name>A0AAV1HZ22_9CHLO</name>
<organism evidence="2 3">
    <name type="scientific">Coccomyxa viridis</name>
    <dbReference type="NCBI Taxonomy" id="1274662"/>
    <lineage>
        <taxon>Eukaryota</taxon>
        <taxon>Viridiplantae</taxon>
        <taxon>Chlorophyta</taxon>
        <taxon>core chlorophytes</taxon>
        <taxon>Trebouxiophyceae</taxon>
        <taxon>Trebouxiophyceae incertae sedis</taxon>
        <taxon>Coccomyxaceae</taxon>
        <taxon>Coccomyxa</taxon>
    </lineage>
</organism>
<accession>A0AAV1HZ22</accession>
<protein>
    <submittedName>
        <fullName evidence="2">Uncharacterized protein</fullName>
    </submittedName>
</protein>
<evidence type="ECO:0000256" key="1">
    <source>
        <dbReference type="SAM" id="MobiDB-lite"/>
    </source>
</evidence>
<evidence type="ECO:0000313" key="2">
    <source>
        <dbReference type="EMBL" id="CAK0754559.1"/>
    </source>
</evidence>
<dbReference type="EMBL" id="CAUYUE010000003">
    <property type="protein sequence ID" value="CAK0754559.1"/>
    <property type="molecule type" value="Genomic_DNA"/>
</dbReference>
<comment type="caution">
    <text evidence="2">The sequence shown here is derived from an EMBL/GenBank/DDBJ whole genome shotgun (WGS) entry which is preliminary data.</text>
</comment>
<dbReference type="AlphaFoldDB" id="A0AAV1HZ22"/>
<reference evidence="2 3" key="1">
    <citation type="submission" date="2023-10" db="EMBL/GenBank/DDBJ databases">
        <authorList>
            <person name="Maclean D."/>
            <person name="Macfadyen A."/>
        </authorList>
    </citation>
    <scope>NUCLEOTIDE SEQUENCE [LARGE SCALE GENOMIC DNA]</scope>
</reference>
<gene>
    <name evidence="2" type="ORF">CVIRNUC_002307</name>
</gene>
<proteinExistence type="predicted"/>
<evidence type="ECO:0000313" key="3">
    <source>
        <dbReference type="Proteomes" id="UP001314263"/>
    </source>
</evidence>
<dbReference type="Proteomes" id="UP001314263">
    <property type="component" value="Unassembled WGS sequence"/>
</dbReference>